<dbReference type="GO" id="GO:0000287">
    <property type="term" value="F:magnesium ion binding"/>
    <property type="evidence" value="ECO:0007669"/>
    <property type="project" value="TreeGrafter"/>
</dbReference>
<dbReference type="NCBIfam" id="TIGR01484">
    <property type="entry name" value="HAD-SF-IIB"/>
    <property type="match status" value="1"/>
</dbReference>
<dbReference type="SUPFAM" id="SSF56784">
    <property type="entry name" value="HAD-like"/>
    <property type="match status" value="1"/>
</dbReference>
<dbReference type="InterPro" id="IPR000150">
    <property type="entry name" value="Cof"/>
</dbReference>
<evidence type="ECO:0000313" key="1">
    <source>
        <dbReference type="EMBL" id="TDT51306.1"/>
    </source>
</evidence>
<dbReference type="RefSeq" id="WP_166636451.1">
    <property type="nucleotide sequence ID" value="NZ_SOAZ01000019.1"/>
</dbReference>
<dbReference type="NCBIfam" id="TIGR00099">
    <property type="entry name" value="Cof-subfamily"/>
    <property type="match status" value="1"/>
</dbReference>
<dbReference type="AlphaFoldDB" id="A0A4R7KAC9"/>
<dbReference type="InterPro" id="IPR023214">
    <property type="entry name" value="HAD_sf"/>
</dbReference>
<dbReference type="Proteomes" id="UP000295325">
    <property type="component" value="Unassembled WGS sequence"/>
</dbReference>
<dbReference type="GO" id="GO:0016791">
    <property type="term" value="F:phosphatase activity"/>
    <property type="evidence" value="ECO:0007669"/>
    <property type="project" value="TreeGrafter"/>
</dbReference>
<dbReference type="PANTHER" id="PTHR10000:SF8">
    <property type="entry name" value="HAD SUPERFAMILY HYDROLASE-LIKE, TYPE 3"/>
    <property type="match status" value="1"/>
</dbReference>
<organism evidence="1 2">
    <name type="scientific">Fonticella tunisiensis</name>
    <dbReference type="NCBI Taxonomy" id="1096341"/>
    <lineage>
        <taxon>Bacteria</taxon>
        <taxon>Bacillati</taxon>
        <taxon>Bacillota</taxon>
        <taxon>Clostridia</taxon>
        <taxon>Eubacteriales</taxon>
        <taxon>Clostridiaceae</taxon>
        <taxon>Fonticella</taxon>
    </lineage>
</organism>
<keyword evidence="2" id="KW-1185">Reference proteome</keyword>
<dbReference type="InterPro" id="IPR036412">
    <property type="entry name" value="HAD-like_sf"/>
</dbReference>
<dbReference type="SFLD" id="SFLDS00003">
    <property type="entry name" value="Haloacid_Dehalogenase"/>
    <property type="match status" value="1"/>
</dbReference>
<dbReference type="InterPro" id="IPR006379">
    <property type="entry name" value="HAD-SF_hydro_IIB"/>
</dbReference>
<dbReference type="Gene3D" id="3.30.1240.10">
    <property type="match status" value="1"/>
</dbReference>
<dbReference type="GO" id="GO:0005829">
    <property type="term" value="C:cytosol"/>
    <property type="evidence" value="ECO:0007669"/>
    <property type="project" value="TreeGrafter"/>
</dbReference>
<sequence>MNFQNDTSKYKKRFGLNIEEAKNIKLIALDLDGTLLDDDLKISKRTIDCIKSLVHRGINIALVTGRTLGSAYLVRDILGVEVPIVAYNGGRIVVPPKGEIYTAKIPLTEAIKIIKYAENKELYVKAYIDDLMYVEKDEEASRIFCQKRGIEYKVVGKLSENLTEDVNMIIIYYKDPIYGKIDDELKNINVNITASATIALDFVPKEVSKSNGLKLVANYLNIRREEILAIGNSQNDIDMLSFAGIGIAMKNADSMLQERWNHFTEYTNNEEGVYHILKQI</sequence>
<evidence type="ECO:0008006" key="3">
    <source>
        <dbReference type="Google" id="ProtNLM"/>
    </source>
</evidence>
<dbReference type="PANTHER" id="PTHR10000">
    <property type="entry name" value="PHOSPHOSERINE PHOSPHATASE"/>
    <property type="match status" value="1"/>
</dbReference>
<accession>A0A4R7KAC9</accession>
<protein>
    <recommendedName>
        <fullName evidence="3">Cof subfamily protein (Haloacid dehalogenase superfamily)/HAD superfamily hydrolase (TIGR01484 family)</fullName>
    </recommendedName>
</protein>
<dbReference type="EMBL" id="SOAZ01000019">
    <property type="protein sequence ID" value="TDT51306.1"/>
    <property type="molecule type" value="Genomic_DNA"/>
</dbReference>
<dbReference type="SFLD" id="SFLDG01140">
    <property type="entry name" value="C2.B:_Phosphomannomutase_and_P"/>
    <property type="match status" value="1"/>
</dbReference>
<dbReference type="Gene3D" id="3.40.50.1000">
    <property type="entry name" value="HAD superfamily/HAD-like"/>
    <property type="match status" value="1"/>
</dbReference>
<dbReference type="Pfam" id="PF08282">
    <property type="entry name" value="Hydrolase_3"/>
    <property type="match status" value="1"/>
</dbReference>
<evidence type="ECO:0000313" key="2">
    <source>
        <dbReference type="Proteomes" id="UP000295325"/>
    </source>
</evidence>
<name>A0A4R7KAC9_9CLOT</name>
<gene>
    <name evidence="1" type="ORF">EDD71_11936</name>
</gene>
<comment type="caution">
    <text evidence="1">The sequence shown here is derived from an EMBL/GenBank/DDBJ whole genome shotgun (WGS) entry which is preliminary data.</text>
</comment>
<proteinExistence type="predicted"/>
<reference evidence="1 2" key="1">
    <citation type="submission" date="2019-03" db="EMBL/GenBank/DDBJ databases">
        <title>Genomic Encyclopedia of Type Strains, Phase IV (KMG-IV): sequencing the most valuable type-strain genomes for metagenomic binning, comparative biology and taxonomic classification.</title>
        <authorList>
            <person name="Goeker M."/>
        </authorList>
    </citation>
    <scope>NUCLEOTIDE SEQUENCE [LARGE SCALE GENOMIC DNA]</scope>
    <source>
        <strain evidence="1 2">DSM 24455</strain>
    </source>
</reference>